<dbReference type="AlphaFoldDB" id="A0A6A4DUS8"/>
<sequence>MTELCASASCSKSTILLVVDIPACTLRFLQRSVSKSSVFSTTDFVVAVRSKSAVVCIAYLMLVEQWSLEHACRHVLQKRTASAPRKTYAKKLRTLELETHGRVTHRWDQIGTSMSDMQIPGLDDSKWFADTLFNILSGASNDMLVEVAITT</sequence>
<evidence type="ECO:0000313" key="5">
    <source>
        <dbReference type="EMBL" id="KAE9228871.1"/>
    </source>
</evidence>
<dbReference type="Proteomes" id="UP000437068">
    <property type="component" value="Unassembled WGS sequence"/>
</dbReference>
<evidence type="ECO:0000313" key="12">
    <source>
        <dbReference type="Proteomes" id="UP000476176"/>
    </source>
</evidence>
<dbReference type="Proteomes" id="UP000440732">
    <property type="component" value="Unassembled WGS sequence"/>
</dbReference>
<dbReference type="Proteomes" id="UP000476176">
    <property type="component" value="Unassembled WGS sequence"/>
</dbReference>
<evidence type="ECO:0000313" key="8">
    <source>
        <dbReference type="Proteomes" id="UP000433483"/>
    </source>
</evidence>
<evidence type="ECO:0000313" key="7">
    <source>
        <dbReference type="Proteomes" id="UP000429523"/>
    </source>
</evidence>
<dbReference type="EMBL" id="QXGA01000591">
    <property type="protein sequence ID" value="KAE9143791.1"/>
    <property type="molecule type" value="Genomic_DNA"/>
</dbReference>
<keyword evidence="8" id="KW-1185">Reference proteome</keyword>
<dbReference type="EMBL" id="QXGC01000582">
    <property type="protein sequence ID" value="KAE9228871.1"/>
    <property type="molecule type" value="Genomic_DNA"/>
</dbReference>
<dbReference type="EMBL" id="QXGE01000603">
    <property type="protein sequence ID" value="KAE9307936.1"/>
    <property type="molecule type" value="Genomic_DNA"/>
</dbReference>
<dbReference type="Proteomes" id="UP000429523">
    <property type="component" value="Unassembled WGS sequence"/>
</dbReference>
<evidence type="ECO:0000313" key="1">
    <source>
        <dbReference type="EMBL" id="KAE8932135.1"/>
    </source>
</evidence>
<proteinExistence type="predicted"/>
<organism evidence="6 9">
    <name type="scientific">Phytophthora fragariae</name>
    <dbReference type="NCBI Taxonomy" id="53985"/>
    <lineage>
        <taxon>Eukaryota</taxon>
        <taxon>Sar</taxon>
        <taxon>Stramenopiles</taxon>
        <taxon>Oomycota</taxon>
        <taxon>Peronosporomycetes</taxon>
        <taxon>Peronosporales</taxon>
        <taxon>Peronosporaceae</taxon>
        <taxon>Phytophthora</taxon>
    </lineage>
</organism>
<comment type="caution">
    <text evidence="6">The sequence shown here is derived from an EMBL/GenBank/DDBJ whole genome shotgun (WGS) entry which is preliminary data.</text>
</comment>
<evidence type="ECO:0000313" key="9">
    <source>
        <dbReference type="Proteomes" id="UP000437068"/>
    </source>
</evidence>
<dbReference type="EMBL" id="QXGB01001041">
    <property type="protein sequence ID" value="KAE9198373.1"/>
    <property type="molecule type" value="Genomic_DNA"/>
</dbReference>
<evidence type="ECO:0000313" key="2">
    <source>
        <dbReference type="EMBL" id="KAE9096769.1"/>
    </source>
</evidence>
<dbReference type="InterPro" id="IPR029021">
    <property type="entry name" value="Prot-tyrosine_phosphatase-like"/>
</dbReference>
<evidence type="ECO:0000313" key="6">
    <source>
        <dbReference type="EMBL" id="KAE9307936.1"/>
    </source>
</evidence>
<name>A0A6A4DUS8_9STRA</name>
<reference evidence="7 8" key="1">
    <citation type="submission" date="2018-08" db="EMBL/GenBank/DDBJ databases">
        <title>Genomic investigation of the strawberry pathogen Phytophthora fragariae indicates pathogenicity is determined by transcriptional variation in three key races.</title>
        <authorList>
            <person name="Adams T.M."/>
            <person name="Armitage A.D."/>
            <person name="Sobczyk M.K."/>
            <person name="Bates H.J."/>
            <person name="Dunwell J.M."/>
            <person name="Nellist C.F."/>
            <person name="Harrison R.J."/>
        </authorList>
    </citation>
    <scope>NUCLEOTIDE SEQUENCE [LARGE SCALE GENOMIC DNA]</scope>
    <source>
        <strain evidence="6 9">A4</strain>
        <strain evidence="5 12">BC-23</strain>
        <strain evidence="4 8">NOV-27</strain>
        <strain evidence="3 10">NOV-5</strain>
        <strain evidence="2 11">NOV-71</strain>
        <strain evidence="1 7">NOV-9</strain>
    </source>
</reference>
<protein>
    <submittedName>
        <fullName evidence="6">Uncharacterized protein</fullName>
    </submittedName>
</protein>
<dbReference type="Proteomes" id="UP000433483">
    <property type="component" value="Unassembled WGS sequence"/>
</dbReference>
<evidence type="ECO:0000313" key="3">
    <source>
        <dbReference type="EMBL" id="KAE9143791.1"/>
    </source>
</evidence>
<dbReference type="Proteomes" id="UP000441208">
    <property type="component" value="Unassembled WGS sequence"/>
</dbReference>
<dbReference type="OrthoDB" id="285418at2759"/>
<gene>
    <name evidence="6" type="ORF">PF001_g11387</name>
    <name evidence="5" type="ORF">PF004_g10951</name>
    <name evidence="4" type="ORF">PF005_g16168</name>
    <name evidence="3" type="ORF">PF006_g11213</name>
    <name evidence="2" type="ORF">PF007_g16869</name>
    <name evidence="1" type="ORF">PF009_g17826</name>
</gene>
<dbReference type="EMBL" id="QXFZ01001109">
    <property type="protein sequence ID" value="KAE9096769.1"/>
    <property type="molecule type" value="Genomic_DNA"/>
</dbReference>
<evidence type="ECO:0000313" key="11">
    <source>
        <dbReference type="Proteomes" id="UP000441208"/>
    </source>
</evidence>
<evidence type="ECO:0000313" key="4">
    <source>
        <dbReference type="EMBL" id="KAE9198373.1"/>
    </source>
</evidence>
<dbReference type="EMBL" id="QXGF01001154">
    <property type="protein sequence ID" value="KAE8932135.1"/>
    <property type="molecule type" value="Genomic_DNA"/>
</dbReference>
<dbReference type="SUPFAM" id="SSF52799">
    <property type="entry name" value="(Phosphotyrosine protein) phosphatases II"/>
    <property type="match status" value="1"/>
</dbReference>
<dbReference type="Gene3D" id="3.90.190.10">
    <property type="entry name" value="Protein tyrosine phosphatase superfamily"/>
    <property type="match status" value="1"/>
</dbReference>
<evidence type="ECO:0000313" key="10">
    <source>
        <dbReference type="Proteomes" id="UP000440732"/>
    </source>
</evidence>
<accession>A0A6A4DUS8</accession>